<dbReference type="SUPFAM" id="SSF50475">
    <property type="entry name" value="FMN-binding split barrel"/>
    <property type="match status" value="1"/>
</dbReference>
<evidence type="ECO:0000256" key="1">
    <source>
        <dbReference type="ARBA" id="ARBA00001917"/>
    </source>
</evidence>
<dbReference type="GO" id="GO:0010181">
    <property type="term" value="F:FMN binding"/>
    <property type="evidence" value="ECO:0007669"/>
    <property type="project" value="InterPro"/>
</dbReference>
<sequence length="204" mass="23328">MEKMSSPPSMAAPWKQLLLSALETNKHIKHSRFIQLATVTPNGKPANRTVVFRGFFQGTDLIQINTDWRSSKIEDLKNCPFAEICWYFADSWEQFRLSGRIDIIDAAYPDLSKLKDREKSWYASSLNSRLQYLAPHPGLPRTLEEPAEGIDLDPLKGPVEAFCLLEFDAEKVDYLNLKTNERSVYTSELIGDGLKQWVVQKVHP</sequence>
<dbReference type="AlphaFoldDB" id="D2KL28"/>
<dbReference type="EC" id="1.4.3.5" evidence="4"/>
<evidence type="ECO:0000256" key="6">
    <source>
        <dbReference type="ARBA" id="ARBA00022643"/>
    </source>
</evidence>
<evidence type="ECO:0000256" key="2">
    <source>
        <dbReference type="ARBA" id="ARBA00004738"/>
    </source>
</evidence>
<dbReference type="GO" id="GO:0008615">
    <property type="term" value="P:pyridoxine biosynthetic process"/>
    <property type="evidence" value="ECO:0007669"/>
    <property type="project" value="InterPro"/>
</dbReference>
<dbReference type="InterPro" id="IPR000659">
    <property type="entry name" value="Pyridox_Oxase"/>
</dbReference>
<dbReference type="EMBL" id="GU226655">
    <property type="protein sequence ID" value="ADA67932.1"/>
    <property type="molecule type" value="mRNA"/>
</dbReference>
<comment type="pathway">
    <text evidence="3">Cofactor metabolism; pyridoxal 5'-phosphate salvage; pyridoxal 5'-phosphate from pyridoxine 5'-phosphate: step 1/1.</text>
</comment>
<dbReference type="GO" id="GO:0004733">
    <property type="term" value="F:pyridoxamine phosphate oxidase activity"/>
    <property type="evidence" value="ECO:0007669"/>
    <property type="project" value="UniProtKB-EC"/>
</dbReference>
<accession>D2KL28</accession>
<evidence type="ECO:0000313" key="9">
    <source>
        <dbReference type="EMBL" id="ADA67932.1"/>
    </source>
</evidence>
<proteinExistence type="evidence at transcript level"/>
<organism evidence="9">
    <name type="scientific">Wolffia arrhiza</name>
    <name type="common">Rootless water-meal</name>
    <name type="synonym">Lemna arrhiza</name>
    <dbReference type="NCBI Taxonomy" id="161111"/>
    <lineage>
        <taxon>Eukaryota</taxon>
        <taxon>Viridiplantae</taxon>
        <taxon>Streptophyta</taxon>
        <taxon>Embryophyta</taxon>
        <taxon>Tracheophyta</taxon>
        <taxon>Spermatophyta</taxon>
        <taxon>Magnoliopsida</taxon>
        <taxon>Liliopsida</taxon>
        <taxon>Araceae</taxon>
        <taxon>Lemnoideae</taxon>
        <taxon>Wolffia</taxon>
    </lineage>
</organism>
<evidence type="ECO:0000259" key="8">
    <source>
        <dbReference type="Pfam" id="PF12766"/>
    </source>
</evidence>
<keyword evidence="6" id="KW-0288">FMN</keyword>
<keyword evidence="7" id="KW-0560">Oxidoreductase</keyword>
<evidence type="ECO:0000256" key="5">
    <source>
        <dbReference type="ARBA" id="ARBA00022630"/>
    </source>
</evidence>
<reference evidence="9" key="1">
    <citation type="submission" date="2009-11" db="EMBL/GenBank/DDBJ databases">
        <title>Isolation of mRNA from Wolffia arrhiza with similarity to pyridoxine 5'-phosphate (PNP) oxidase.</title>
        <authorList>
            <person name="Shah R."/>
            <person name="Greffer C."/>
            <person name="Mead J."/>
        </authorList>
    </citation>
    <scope>NUCLEOTIDE SEQUENCE</scope>
</reference>
<name>D2KL28_WOLAR</name>
<feature type="domain" description="Pyridoxamine 5'-phosphate oxidase Alr4036 family FMN-binding" evidence="8">
    <location>
        <begin position="12"/>
        <end position="104"/>
    </location>
</feature>
<dbReference type="PANTHER" id="PTHR10851:SF3">
    <property type="entry name" value="PYRIDOXINE_PYRIDOXAMINE 5'-PHOSPHATE OXIDASE 2"/>
    <property type="match status" value="1"/>
</dbReference>
<dbReference type="UniPathway" id="UPA01068">
    <property type="reaction ID" value="UER00304"/>
</dbReference>
<evidence type="ECO:0000256" key="7">
    <source>
        <dbReference type="ARBA" id="ARBA00023002"/>
    </source>
</evidence>
<comment type="pathway">
    <text evidence="2">Cofactor metabolism; pyridoxal 5'-phosphate salvage; pyridoxal 5'-phosphate from pyridoxamine 5'-phosphate: step 1/1.</text>
</comment>
<protein>
    <recommendedName>
        <fullName evidence="4">pyridoxal 5'-phosphate synthase</fullName>
        <ecNumber evidence="4">1.4.3.5</ecNumber>
    </recommendedName>
</protein>
<keyword evidence="5" id="KW-0285">Flavoprotein</keyword>
<dbReference type="Gene3D" id="2.30.110.10">
    <property type="entry name" value="Electron Transport, Fmn-binding Protein, Chain A"/>
    <property type="match status" value="1"/>
</dbReference>
<comment type="cofactor">
    <cofactor evidence="1">
        <name>FMN</name>
        <dbReference type="ChEBI" id="CHEBI:58210"/>
    </cofactor>
</comment>
<dbReference type="PANTHER" id="PTHR10851">
    <property type="entry name" value="PYRIDOXINE-5-PHOSPHATE OXIDASE"/>
    <property type="match status" value="1"/>
</dbReference>
<dbReference type="InterPro" id="IPR012349">
    <property type="entry name" value="Split_barrel_FMN-bd"/>
</dbReference>
<evidence type="ECO:0000256" key="4">
    <source>
        <dbReference type="ARBA" id="ARBA00012801"/>
    </source>
</evidence>
<dbReference type="InterPro" id="IPR024624">
    <property type="entry name" value="Pyridox_Oxase_Alr4036_FMN-bd"/>
</dbReference>
<evidence type="ECO:0000256" key="3">
    <source>
        <dbReference type="ARBA" id="ARBA00005037"/>
    </source>
</evidence>
<dbReference type="Pfam" id="PF12766">
    <property type="entry name" value="Pyridox_oxase_2"/>
    <property type="match status" value="1"/>
</dbReference>